<feature type="transmembrane region" description="Helical" evidence="2">
    <location>
        <begin position="47"/>
        <end position="68"/>
    </location>
</feature>
<dbReference type="RefSeq" id="WP_119664867.1">
    <property type="nucleotide sequence ID" value="NZ_JAQPSN010000003.1"/>
</dbReference>
<dbReference type="Gene3D" id="1.10.150.280">
    <property type="entry name" value="AF1531-like domain"/>
    <property type="match status" value="1"/>
</dbReference>
<dbReference type="InterPro" id="IPR051675">
    <property type="entry name" value="Endo/Exo/Phosphatase_dom_1"/>
</dbReference>
<dbReference type="NCBIfam" id="TIGR00426">
    <property type="entry name" value="competence protein ComEA helix-hairpin-helix repeat region"/>
    <property type="match status" value="1"/>
</dbReference>
<dbReference type="GO" id="GO:0003677">
    <property type="term" value="F:DNA binding"/>
    <property type="evidence" value="ECO:0007669"/>
    <property type="project" value="UniProtKB-KW"/>
</dbReference>
<dbReference type="EMBL" id="QXJK01000006">
    <property type="protein sequence ID" value="RIX34642.1"/>
    <property type="molecule type" value="Genomic_DNA"/>
</dbReference>
<accession>A0A418Q6U4</accession>
<dbReference type="Proteomes" id="UP000285278">
    <property type="component" value="Unassembled WGS sequence"/>
</dbReference>
<evidence type="ECO:0000256" key="2">
    <source>
        <dbReference type="SAM" id="Phobius"/>
    </source>
</evidence>
<dbReference type="Pfam" id="PF10531">
    <property type="entry name" value="SLBB"/>
    <property type="match status" value="1"/>
</dbReference>
<reference evidence="4 5" key="1">
    <citation type="submission" date="2018-09" db="EMBL/GenBank/DDBJ databases">
        <title>Optimization and identification of Corynebacterium falsenii FN1-14 from fish paste.</title>
        <authorList>
            <person name="Daroonpunt R."/>
            <person name="Tanasupawat S."/>
        </authorList>
    </citation>
    <scope>NUCLEOTIDE SEQUENCE [LARGE SCALE GENOMIC DNA]</scope>
    <source>
        <strain evidence="4 5">FN1-14</strain>
    </source>
</reference>
<dbReference type="Gene3D" id="3.10.560.10">
    <property type="entry name" value="Outer membrane lipoprotein wza domain like"/>
    <property type="match status" value="1"/>
</dbReference>
<dbReference type="OrthoDB" id="9758724at2"/>
<dbReference type="SMART" id="SM00278">
    <property type="entry name" value="HhH1"/>
    <property type="match status" value="2"/>
</dbReference>
<keyword evidence="5" id="KW-1185">Reference proteome</keyword>
<feature type="region of interest" description="Disordered" evidence="1">
    <location>
        <begin position="73"/>
        <end position="125"/>
    </location>
</feature>
<dbReference type="GO" id="GO:0006281">
    <property type="term" value="P:DNA repair"/>
    <property type="evidence" value="ECO:0007669"/>
    <property type="project" value="InterPro"/>
</dbReference>
<dbReference type="InterPro" id="IPR004509">
    <property type="entry name" value="Competence_ComEA_HhH"/>
</dbReference>
<comment type="caution">
    <text evidence="4">The sequence shown here is derived from an EMBL/GenBank/DDBJ whole genome shotgun (WGS) entry which is preliminary data.</text>
</comment>
<dbReference type="InterPro" id="IPR019554">
    <property type="entry name" value="Soluble_ligand-bd"/>
</dbReference>
<proteinExistence type="predicted"/>
<name>A0A418Q6U4_9CORY</name>
<feature type="domain" description="Helix-hairpin-helix DNA-binding motif class 1" evidence="3">
    <location>
        <begin position="266"/>
        <end position="285"/>
    </location>
</feature>
<dbReference type="SUPFAM" id="SSF47781">
    <property type="entry name" value="RuvA domain 2-like"/>
    <property type="match status" value="1"/>
</dbReference>
<evidence type="ECO:0000256" key="1">
    <source>
        <dbReference type="SAM" id="MobiDB-lite"/>
    </source>
</evidence>
<dbReference type="STRING" id="1451189.CFAL_03350"/>
<organism evidence="4 5">
    <name type="scientific">Corynebacterium falsenii</name>
    <dbReference type="NCBI Taxonomy" id="108486"/>
    <lineage>
        <taxon>Bacteria</taxon>
        <taxon>Bacillati</taxon>
        <taxon>Actinomycetota</taxon>
        <taxon>Actinomycetes</taxon>
        <taxon>Mycobacteriales</taxon>
        <taxon>Corynebacteriaceae</taxon>
        <taxon>Corynebacterium</taxon>
    </lineage>
</organism>
<dbReference type="GO" id="GO:0015627">
    <property type="term" value="C:type II protein secretion system complex"/>
    <property type="evidence" value="ECO:0007669"/>
    <property type="project" value="TreeGrafter"/>
</dbReference>
<feature type="domain" description="Helix-hairpin-helix DNA-binding motif class 1" evidence="3">
    <location>
        <begin position="236"/>
        <end position="255"/>
    </location>
</feature>
<evidence type="ECO:0000313" key="4">
    <source>
        <dbReference type="EMBL" id="RIX34642.1"/>
    </source>
</evidence>
<protein>
    <submittedName>
        <fullName evidence="4">ComEA family DNA-binding protein</fullName>
    </submittedName>
</protein>
<feature type="compositionally biased region" description="Polar residues" evidence="1">
    <location>
        <begin position="107"/>
        <end position="117"/>
    </location>
</feature>
<keyword evidence="4" id="KW-0238">DNA-binding</keyword>
<dbReference type="GO" id="GO:0015628">
    <property type="term" value="P:protein secretion by the type II secretion system"/>
    <property type="evidence" value="ECO:0007669"/>
    <property type="project" value="TreeGrafter"/>
</dbReference>
<evidence type="ECO:0000313" key="5">
    <source>
        <dbReference type="Proteomes" id="UP000285278"/>
    </source>
</evidence>
<dbReference type="PANTHER" id="PTHR21180:SF32">
    <property type="entry name" value="ENDONUCLEASE_EXONUCLEASE_PHOSPHATASE FAMILY DOMAIN-CONTAINING PROTEIN 1"/>
    <property type="match status" value="1"/>
</dbReference>
<feature type="region of interest" description="Disordered" evidence="1">
    <location>
        <begin position="188"/>
        <end position="228"/>
    </location>
</feature>
<keyword evidence="2" id="KW-1133">Transmembrane helix</keyword>
<sequence>MRPHLPASAASTAARVRQRVEALAEPMAEHEVSNLDLDTRAVLSKRIAIAIAVVVAAVGALVIVLTVLPSDTDRATDPGAGSISGSPVDPYAGGGLPPSPTAVARGTDTSVQPTPSGQAPDGSPTEVVVSVQGMVSRPGLLRTSADQRVGEAIDLAGGPHPQARLHNINLAERVTDGMQITVTDSGSEVRYPGAAGQAHPGGNGTPGAPGAPGAPPAHGMGGPGARGVSINTADARLLESLPGVGPATAQAIVAHRDSHGPFTSVEQLMEVKGIGPAKFEAIKDAITL</sequence>
<keyword evidence="2" id="KW-0472">Membrane</keyword>
<dbReference type="PANTHER" id="PTHR21180">
    <property type="entry name" value="ENDONUCLEASE/EXONUCLEASE/PHOSPHATASE FAMILY DOMAIN-CONTAINING PROTEIN 1"/>
    <property type="match status" value="1"/>
</dbReference>
<gene>
    <name evidence="4" type="ORF">D3M95_07125</name>
</gene>
<evidence type="ECO:0000259" key="3">
    <source>
        <dbReference type="SMART" id="SM00278"/>
    </source>
</evidence>
<keyword evidence="2" id="KW-0812">Transmembrane</keyword>
<dbReference type="InterPro" id="IPR010994">
    <property type="entry name" value="RuvA_2-like"/>
</dbReference>
<dbReference type="Pfam" id="PF12836">
    <property type="entry name" value="HHH_3"/>
    <property type="match status" value="1"/>
</dbReference>
<dbReference type="InterPro" id="IPR003583">
    <property type="entry name" value="Hlx-hairpin-Hlx_DNA-bd_motif"/>
</dbReference>
<dbReference type="AlphaFoldDB" id="A0A418Q6U4"/>